<dbReference type="Proteomes" id="UP000801864">
    <property type="component" value="Unassembled WGS sequence"/>
</dbReference>
<sequence>MEFNPEDTNPESPGMNEIIKASEGCSQSNSSMLDFDVSALIGSPPPSGSGIDTQALCFNNSELSFLDDQSTSFTPLPLPSQISATNDVAKIDDIGLFHSILYRLDSIEEAVCSTSSQIHQFNSTFAFLMSKLTRSEEVFVAIKDLKESMRWFVNAILKRILGKALGQEEEILDVRTQEEV</sequence>
<name>A0A9P4X771_9HYPO</name>
<evidence type="ECO:0000313" key="2">
    <source>
        <dbReference type="Proteomes" id="UP000801864"/>
    </source>
</evidence>
<gene>
    <name evidence="1" type="ORF">CFAM422_011328</name>
</gene>
<dbReference type="AlphaFoldDB" id="A0A9P4X771"/>
<comment type="caution">
    <text evidence="1">The sequence shown here is derived from an EMBL/GenBank/DDBJ whole genome shotgun (WGS) entry which is preliminary data.</text>
</comment>
<organism evidence="1 2">
    <name type="scientific">Trichoderma lentiforme</name>
    <dbReference type="NCBI Taxonomy" id="1567552"/>
    <lineage>
        <taxon>Eukaryota</taxon>
        <taxon>Fungi</taxon>
        <taxon>Dikarya</taxon>
        <taxon>Ascomycota</taxon>
        <taxon>Pezizomycotina</taxon>
        <taxon>Sordariomycetes</taxon>
        <taxon>Hypocreomycetidae</taxon>
        <taxon>Hypocreales</taxon>
        <taxon>Hypocreaceae</taxon>
        <taxon>Trichoderma</taxon>
    </lineage>
</organism>
<evidence type="ECO:0000313" key="1">
    <source>
        <dbReference type="EMBL" id="KAF3060442.1"/>
    </source>
</evidence>
<protein>
    <submittedName>
        <fullName evidence="1">Uncharacterized protein</fullName>
    </submittedName>
</protein>
<keyword evidence="2" id="KW-1185">Reference proteome</keyword>
<reference evidence="1 2" key="1">
    <citation type="submission" date="2018-06" db="EMBL/GenBank/DDBJ databases">
        <title>Genome analysis of cellulolytic fungus Trichoderma lentiforme CFAM-422.</title>
        <authorList>
            <person name="Steindorff A.S."/>
            <person name="Formighieri E.F."/>
            <person name="Midorikawa G.E.O."/>
            <person name="Tamietti M.S."/>
            <person name="Ramos E.Z."/>
            <person name="Silva A.S."/>
            <person name="Bon E.P.S."/>
            <person name="Mendes T.D."/>
            <person name="Damaso M.C.T."/>
            <person name="Favaro L.C.L."/>
        </authorList>
    </citation>
    <scope>NUCLEOTIDE SEQUENCE [LARGE SCALE GENOMIC DNA]</scope>
    <source>
        <strain evidence="1 2">CFAM-422</strain>
    </source>
</reference>
<dbReference type="EMBL" id="QLNT01000023">
    <property type="protein sequence ID" value="KAF3060442.1"/>
    <property type="molecule type" value="Genomic_DNA"/>
</dbReference>
<proteinExistence type="predicted"/>
<accession>A0A9P4X771</accession>